<evidence type="ECO:0000259" key="3">
    <source>
        <dbReference type="PROSITE" id="PS50853"/>
    </source>
</evidence>
<feature type="compositionally biased region" description="Polar residues" evidence="1">
    <location>
        <begin position="344"/>
        <end position="353"/>
    </location>
</feature>
<dbReference type="PANTHER" id="PTHR20859:SF46">
    <property type="entry name" value="INTERFERON GAMMA RECEPTOR 2"/>
    <property type="match status" value="1"/>
</dbReference>
<dbReference type="FunFam" id="2.60.40.10:FF:000957">
    <property type="entry name" value="Interferon gamma receptor 2"/>
    <property type="match status" value="1"/>
</dbReference>
<accession>A0A9B0LUT8</accession>
<keyword evidence="2" id="KW-0472">Membrane</keyword>
<dbReference type="GO" id="GO:0004896">
    <property type="term" value="F:cytokine receptor activity"/>
    <property type="evidence" value="ECO:0007669"/>
    <property type="project" value="TreeGrafter"/>
</dbReference>
<evidence type="ECO:0000256" key="1">
    <source>
        <dbReference type="SAM" id="MobiDB-lite"/>
    </source>
</evidence>
<evidence type="ECO:0000313" key="5">
    <source>
        <dbReference type="RefSeq" id="XP_004406364.1"/>
    </source>
</evidence>
<name>A0A9B0LUT8_ODORO</name>
<protein>
    <submittedName>
        <fullName evidence="5">Interferon gamma receptor 2</fullName>
    </submittedName>
</protein>
<organism evidence="4 5">
    <name type="scientific">Odobenus rosmarus divergens</name>
    <name type="common">Pacific walrus</name>
    <dbReference type="NCBI Taxonomy" id="9708"/>
    <lineage>
        <taxon>Eukaryota</taxon>
        <taxon>Metazoa</taxon>
        <taxon>Chordata</taxon>
        <taxon>Craniata</taxon>
        <taxon>Vertebrata</taxon>
        <taxon>Euteleostomi</taxon>
        <taxon>Mammalia</taxon>
        <taxon>Eutheria</taxon>
        <taxon>Laurasiatheria</taxon>
        <taxon>Carnivora</taxon>
        <taxon>Caniformia</taxon>
        <taxon>Pinnipedia</taxon>
        <taxon>Odobenidae</taxon>
        <taxon>Odobenus</taxon>
    </lineage>
</organism>
<evidence type="ECO:0000313" key="4">
    <source>
        <dbReference type="Proteomes" id="UP000245340"/>
    </source>
</evidence>
<dbReference type="RefSeq" id="XP_004406364.1">
    <property type="nucleotide sequence ID" value="XM_004406307.1"/>
</dbReference>
<feature type="region of interest" description="Disordered" evidence="1">
    <location>
        <begin position="335"/>
        <end position="389"/>
    </location>
</feature>
<dbReference type="Proteomes" id="UP000245340">
    <property type="component" value="Unplaced"/>
</dbReference>
<dbReference type="PANTHER" id="PTHR20859">
    <property type="entry name" value="INTERFERON/INTERLEUKIN RECEPTOR"/>
    <property type="match status" value="1"/>
</dbReference>
<proteinExistence type="predicted"/>
<dbReference type="InterPro" id="IPR050650">
    <property type="entry name" value="Type-II_Cytokine-TF_Rcpt"/>
</dbReference>
<dbReference type="InterPro" id="IPR015373">
    <property type="entry name" value="Interferon/interleukin_rcp_dom"/>
</dbReference>
<dbReference type="Gene3D" id="2.60.40.10">
    <property type="entry name" value="Immunoglobulins"/>
    <property type="match status" value="2"/>
</dbReference>
<dbReference type="InterPro" id="IPR013783">
    <property type="entry name" value="Ig-like_fold"/>
</dbReference>
<dbReference type="GO" id="GO:0005886">
    <property type="term" value="C:plasma membrane"/>
    <property type="evidence" value="ECO:0007669"/>
    <property type="project" value="TreeGrafter"/>
</dbReference>
<keyword evidence="5" id="KW-0675">Receptor</keyword>
<feature type="domain" description="Fibronectin type-III" evidence="3">
    <location>
        <begin position="153"/>
        <end position="248"/>
    </location>
</feature>
<dbReference type="Pfam" id="PF01108">
    <property type="entry name" value="Tissue_fac"/>
    <property type="match status" value="1"/>
</dbReference>
<dbReference type="SMART" id="SM00060">
    <property type="entry name" value="FN3"/>
    <property type="match status" value="2"/>
</dbReference>
<sequence length="516" mass="57023">MVKGTVAGKITVPKDVHILSRGACGCVTSRGKWDLADSRAQLPAPRNPKVRLYNAEQVLSWEPGSLSSDTRPVVYQVQFKYPSDSRWYDTSDIGVHCMNVTTTECNFTPSSLSNGFPPHFNVSLRVRAKLEDLVSPWLSVPWFLYYWNVTVGPPENVWVTPGEGSLIIRFSSPFDIPASLATFVYYVHYWEKAGVQKVKGPFRSNSIVLDDLKPLREYCLQVKAHLVWTYYNNISRPGHLSNISCYETTMDATTKLQQVIIIAVGIFLLLSALAGACFFLVLKYKGLVKYWFHSPPSIPSQIKEYLKDPSQPILEALDKDTLPTDDAWDSVSVVSFPEEEQEDVPQNTLTQDSARTRDPPLGAALRADRVTRPSLSQEGALSGPSSYPVTQREVRELVPVVRGPDSDKAELASGQNRSSGLEQEFIVVQAQKGPSQLKAAAEARLTFRARYPGGKGFNSCMYSTKPLADYVLEPAGGGVQDTPVSVVARGPSTKNRAPRDNGFVGTRPPLAYICVN</sequence>
<dbReference type="AlphaFoldDB" id="A0A9B0LUT8"/>
<keyword evidence="4" id="KW-1185">Reference proteome</keyword>
<dbReference type="InterPro" id="IPR003961">
    <property type="entry name" value="FN3_dom"/>
</dbReference>
<dbReference type="CDD" id="cd00063">
    <property type="entry name" value="FN3"/>
    <property type="match status" value="1"/>
</dbReference>
<keyword evidence="2" id="KW-1133">Transmembrane helix</keyword>
<reference evidence="5" key="1">
    <citation type="submission" date="2025-08" db="UniProtKB">
        <authorList>
            <consortium name="RefSeq"/>
        </authorList>
    </citation>
    <scope>IDENTIFICATION</scope>
</reference>
<feature type="transmembrane region" description="Helical" evidence="2">
    <location>
        <begin position="259"/>
        <end position="282"/>
    </location>
</feature>
<dbReference type="Pfam" id="PF09294">
    <property type="entry name" value="Interfer-bind"/>
    <property type="match status" value="1"/>
</dbReference>
<feature type="compositionally biased region" description="Polar residues" evidence="1">
    <location>
        <begin position="373"/>
        <end position="389"/>
    </location>
</feature>
<dbReference type="SUPFAM" id="SSF49265">
    <property type="entry name" value="Fibronectin type III"/>
    <property type="match status" value="2"/>
</dbReference>
<dbReference type="PROSITE" id="PS50853">
    <property type="entry name" value="FN3"/>
    <property type="match status" value="1"/>
</dbReference>
<keyword evidence="2" id="KW-0812">Transmembrane</keyword>
<dbReference type="InterPro" id="IPR036116">
    <property type="entry name" value="FN3_sf"/>
</dbReference>
<gene>
    <name evidence="5" type="primary">IFNGR2</name>
</gene>
<evidence type="ECO:0000256" key="2">
    <source>
        <dbReference type="SAM" id="Phobius"/>
    </source>
</evidence>
<dbReference type="FunFam" id="2.60.40.10:FF:001281">
    <property type="entry name" value="Interferon gamma receptor 2"/>
    <property type="match status" value="1"/>
</dbReference>